<keyword evidence="3" id="KW-1185">Reference proteome</keyword>
<evidence type="ECO:0000313" key="2">
    <source>
        <dbReference type="EMBL" id="SFN03030.1"/>
    </source>
</evidence>
<keyword evidence="1" id="KW-0812">Transmembrane</keyword>
<sequence length="61" mass="7240">MPLLNRLLLVLLLLGSGFAAIRYLKTRDPRWLSVLRWSPKIFFGCMVATFFWVIFEHWGKN</sequence>
<evidence type="ECO:0000313" key="3">
    <source>
        <dbReference type="Proteomes" id="UP000242869"/>
    </source>
</evidence>
<reference evidence="3" key="1">
    <citation type="submission" date="2016-10" db="EMBL/GenBank/DDBJ databases">
        <authorList>
            <person name="Varghese N."/>
            <person name="Submissions S."/>
        </authorList>
    </citation>
    <scope>NUCLEOTIDE SEQUENCE [LARGE SCALE GENOMIC DNA]</scope>
    <source>
        <strain evidence="3">DSM 6150</strain>
    </source>
</reference>
<keyword evidence="1" id="KW-0472">Membrane</keyword>
<organism evidence="2 3">
    <name type="scientific">Formivibrio citricus</name>
    <dbReference type="NCBI Taxonomy" id="83765"/>
    <lineage>
        <taxon>Bacteria</taxon>
        <taxon>Pseudomonadati</taxon>
        <taxon>Pseudomonadota</taxon>
        <taxon>Betaproteobacteria</taxon>
        <taxon>Neisseriales</taxon>
        <taxon>Chitinibacteraceae</taxon>
        <taxon>Formivibrio</taxon>
    </lineage>
</organism>
<dbReference type="STRING" id="83765.SAMN05660284_00304"/>
<accession>A0A1I4VPH1</accession>
<dbReference type="AlphaFoldDB" id="A0A1I4VPH1"/>
<feature type="transmembrane region" description="Helical" evidence="1">
    <location>
        <begin position="35"/>
        <end position="55"/>
    </location>
</feature>
<gene>
    <name evidence="2" type="ORF">SAMN05660284_00304</name>
</gene>
<name>A0A1I4VPH1_9NEIS</name>
<proteinExistence type="predicted"/>
<dbReference type="Proteomes" id="UP000242869">
    <property type="component" value="Unassembled WGS sequence"/>
</dbReference>
<evidence type="ECO:0000256" key="1">
    <source>
        <dbReference type="SAM" id="Phobius"/>
    </source>
</evidence>
<keyword evidence="1" id="KW-1133">Transmembrane helix</keyword>
<dbReference type="RefSeq" id="WP_091190201.1">
    <property type="nucleotide sequence ID" value="NZ_FOVE01000002.1"/>
</dbReference>
<protein>
    <submittedName>
        <fullName evidence="2">Uncharacterized protein</fullName>
    </submittedName>
</protein>
<dbReference type="EMBL" id="FOVE01000002">
    <property type="protein sequence ID" value="SFN03030.1"/>
    <property type="molecule type" value="Genomic_DNA"/>
</dbReference>